<sequence length="103" mass="11901">MLCLTIPRHSSSKIQPWTCGRWTLQTQVQTCSKSYDGGNQGCLNEILLCIVPNPVCASILEEKTLLCFRDYDCNWNVDIFNECGSDVVYEKWLKFYDVPEQQQ</sequence>
<comment type="caution">
    <text evidence="1">The sequence shown here is derived from an EMBL/GenBank/DDBJ whole genome shotgun (WGS) entry which is preliminary data.</text>
</comment>
<dbReference type="EMBL" id="JAAARO010000022">
    <property type="protein sequence ID" value="KAF5727701.1"/>
    <property type="molecule type" value="Genomic_DNA"/>
</dbReference>
<dbReference type="Proteomes" id="UP000593562">
    <property type="component" value="Unassembled WGS sequence"/>
</dbReference>
<dbReference type="InParanoid" id="A0A7J7C0Q9"/>
<organism evidence="1 2">
    <name type="scientific">Tripterygium wilfordii</name>
    <name type="common">Thunder God vine</name>
    <dbReference type="NCBI Taxonomy" id="458696"/>
    <lineage>
        <taxon>Eukaryota</taxon>
        <taxon>Viridiplantae</taxon>
        <taxon>Streptophyta</taxon>
        <taxon>Embryophyta</taxon>
        <taxon>Tracheophyta</taxon>
        <taxon>Spermatophyta</taxon>
        <taxon>Magnoliopsida</taxon>
        <taxon>eudicotyledons</taxon>
        <taxon>Gunneridae</taxon>
        <taxon>Pentapetalae</taxon>
        <taxon>rosids</taxon>
        <taxon>fabids</taxon>
        <taxon>Celastrales</taxon>
        <taxon>Celastraceae</taxon>
        <taxon>Tripterygium</taxon>
    </lineage>
</organism>
<keyword evidence="2" id="KW-1185">Reference proteome</keyword>
<accession>A0A7J7C0Q9</accession>
<protein>
    <submittedName>
        <fullName evidence="1">Glycosyltransferase family 8B</fullName>
    </submittedName>
</protein>
<evidence type="ECO:0000313" key="1">
    <source>
        <dbReference type="EMBL" id="KAF5727701.1"/>
    </source>
</evidence>
<dbReference type="OrthoDB" id="2014201at2759"/>
<name>A0A7J7C0Q9_TRIWF</name>
<keyword evidence="1" id="KW-0808">Transferase</keyword>
<gene>
    <name evidence="1" type="ORF">HS088_TW22G01398</name>
</gene>
<proteinExistence type="predicted"/>
<dbReference type="AlphaFoldDB" id="A0A7J7C0Q9"/>
<reference evidence="1 2" key="1">
    <citation type="journal article" date="2020" name="Nat. Commun.">
        <title>Genome of Tripterygium wilfordii and identification of cytochrome P450 involved in triptolide biosynthesis.</title>
        <authorList>
            <person name="Tu L."/>
            <person name="Su P."/>
            <person name="Zhang Z."/>
            <person name="Gao L."/>
            <person name="Wang J."/>
            <person name="Hu T."/>
            <person name="Zhou J."/>
            <person name="Zhang Y."/>
            <person name="Zhao Y."/>
            <person name="Liu Y."/>
            <person name="Song Y."/>
            <person name="Tong Y."/>
            <person name="Lu Y."/>
            <person name="Yang J."/>
            <person name="Xu C."/>
            <person name="Jia M."/>
            <person name="Peters R.J."/>
            <person name="Huang L."/>
            <person name="Gao W."/>
        </authorList>
    </citation>
    <scope>NUCLEOTIDE SEQUENCE [LARGE SCALE GENOMIC DNA]</scope>
    <source>
        <strain evidence="2">cv. XIE 37</strain>
        <tissue evidence="1">Leaf</tissue>
    </source>
</reference>
<dbReference type="GO" id="GO:0016740">
    <property type="term" value="F:transferase activity"/>
    <property type="evidence" value="ECO:0007669"/>
    <property type="project" value="UniProtKB-KW"/>
</dbReference>
<evidence type="ECO:0000313" key="2">
    <source>
        <dbReference type="Proteomes" id="UP000593562"/>
    </source>
</evidence>